<dbReference type="Proteomes" id="UP000230002">
    <property type="component" value="Unassembled WGS sequence"/>
</dbReference>
<organism evidence="1 2">
    <name type="scientific">Ganoderma sinense ZZ0214-1</name>
    <dbReference type="NCBI Taxonomy" id="1077348"/>
    <lineage>
        <taxon>Eukaryota</taxon>
        <taxon>Fungi</taxon>
        <taxon>Dikarya</taxon>
        <taxon>Basidiomycota</taxon>
        <taxon>Agaricomycotina</taxon>
        <taxon>Agaricomycetes</taxon>
        <taxon>Polyporales</taxon>
        <taxon>Polyporaceae</taxon>
        <taxon>Ganoderma</taxon>
    </lineage>
</organism>
<gene>
    <name evidence="1" type="ORF">GSI_01215</name>
</gene>
<evidence type="ECO:0000313" key="2">
    <source>
        <dbReference type="Proteomes" id="UP000230002"/>
    </source>
</evidence>
<evidence type="ECO:0000313" key="1">
    <source>
        <dbReference type="EMBL" id="PIL37521.1"/>
    </source>
</evidence>
<name>A0A2G8SUR8_9APHY</name>
<reference evidence="1 2" key="1">
    <citation type="journal article" date="2015" name="Sci. Rep.">
        <title>Chromosome-level genome map provides insights into diverse defense mechanisms in the medicinal fungus Ganoderma sinense.</title>
        <authorList>
            <person name="Zhu Y."/>
            <person name="Xu J."/>
            <person name="Sun C."/>
            <person name="Zhou S."/>
            <person name="Xu H."/>
            <person name="Nelson D.R."/>
            <person name="Qian J."/>
            <person name="Song J."/>
            <person name="Luo H."/>
            <person name="Xiang L."/>
            <person name="Li Y."/>
            <person name="Xu Z."/>
            <person name="Ji A."/>
            <person name="Wang L."/>
            <person name="Lu S."/>
            <person name="Hayward A."/>
            <person name="Sun W."/>
            <person name="Li X."/>
            <person name="Schwartz D.C."/>
            <person name="Wang Y."/>
            <person name="Chen S."/>
        </authorList>
    </citation>
    <scope>NUCLEOTIDE SEQUENCE [LARGE SCALE GENOMIC DNA]</scope>
    <source>
        <strain evidence="1 2">ZZ0214-1</strain>
    </source>
</reference>
<accession>A0A2G8SUR8</accession>
<comment type="caution">
    <text evidence="1">The sequence shown here is derived from an EMBL/GenBank/DDBJ whole genome shotgun (WGS) entry which is preliminary data.</text>
</comment>
<dbReference type="STRING" id="1077348.A0A2G8SUR8"/>
<protein>
    <submittedName>
        <fullName evidence="1">Uncharacterized protein</fullName>
    </submittedName>
</protein>
<dbReference type="EMBL" id="AYKW01000001">
    <property type="protein sequence ID" value="PIL37521.1"/>
    <property type="molecule type" value="Genomic_DNA"/>
</dbReference>
<proteinExistence type="predicted"/>
<dbReference type="AlphaFoldDB" id="A0A2G8SUR8"/>
<sequence length="423" mass="49197">MILLEACTDGGRTGCSLSLVSKEIRKRSRAVRFYSVSLLTPSLWKLLRFLHEFGKRRDTAIRGQPPHTMPVVRHLCLLVDIPNELCRDSLDVKRAKQDFLHPDYSLQRRFRNYVLDNSRRRRGWRELPQELALEMLRLEWAYYYAAVMLLEQVAGDLYSLCLYQFPHNRDRRGEGPLQPCVKTFPNLRELWLGGRDGRDASLFLRDTSFPVLRRLHMRADFAPDIMHWLSVAPRLDSLRIVAGPRLLTEEKGRQTLRATAAHPHWREKSKQLTILVPVPRLKRDDPFAWAHFGRCAFELRQELAADPTSPLVFVPCYVAQDVDGCVSKVTEGPGRGRPWPFRIRAWDRRQCSKPVAQDELFRRDWLARIDGWCGGVYVEDFWAHFVGDGEDERKRIEKNIGSYSLPLEGPTYVEPLIIRPESI</sequence>
<dbReference type="OrthoDB" id="2758338at2759"/>
<keyword evidence="2" id="KW-1185">Reference proteome</keyword>